<dbReference type="PROSITE" id="PS00217">
    <property type="entry name" value="SUGAR_TRANSPORT_2"/>
    <property type="match status" value="1"/>
</dbReference>
<evidence type="ECO:0000256" key="7">
    <source>
        <dbReference type="ARBA" id="ARBA00023136"/>
    </source>
</evidence>
<feature type="region of interest" description="Disordered" evidence="10">
    <location>
        <begin position="1"/>
        <end position="36"/>
    </location>
</feature>
<dbReference type="PANTHER" id="PTHR48020">
    <property type="entry name" value="PROTON MYO-INOSITOL COTRANSPORTER"/>
    <property type="match status" value="1"/>
</dbReference>
<keyword evidence="6 11" id="KW-1133">Transmembrane helix</keyword>
<dbReference type="CDD" id="cd17359">
    <property type="entry name" value="MFS_XylE_like"/>
    <property type="match status" value="1"/>
</dbReference>
<dbReference type="InterPro" id="IPR050814">
    <property type="entry name" value="Myo-inositol_Transporter"/>
</dbReference>
<dbReference type="InterPro" id="IPR003663">
    <property type="entry name" value="Sugar/inositol_transpt"/>
</dbReference>
<dbReference type="NCBIfam" id="TIGR00879">
    <property type="entry name" value="SP"/>
    <property type="match status" value="1"/>
</dbReference>
<feature type="transmembrane region" description="Helical" evidence="11">
    <location>
        <begin position="81"/>
        <end position="102"/>
    </location>
</feature>
<evidence type="ECO:0000256" key="11">
    <source>
        <dbReference type="SAM" id="Phobius"/>
    </source>
</evidence>
<dbReference type="GO" id="GO:0022857">
    <property type="term" value="F:transmembrane transporter activity"/>
    <property type="evidence" value="ECO:0007669"/>
    <property type="project" value="InterPro"/>
</dbReference>
<comment type="subcellular location">
    <subcellularLocation>
        <location evidence="1">Cell membrane</location>
        <topology evidence="1">Multi-pass membrane protein</topology>
    </subcellularLocation>
</comment>
<dbReference type="InterPro" id="IPR036259">
    <property type="entry name" value="MFS_trans_sf"/>
</dbReference>
<accession>A0A2U2N4K9</accession>
<feature type="transmembrane region" description="Helical" evidence="11">
    <location>
        <begin position="329"/>
        <end position="349"/>
    </location>
</feature>
<evidence type="ECO:0000256" key="9">
    <source>
        <dbReference type="SAM" id="Coils"/>
    </source>
</evidence>
<protein>
    <submittedName>
        <fullName evidence="13">Arabinose-proton symporter</fullName>
    </submittedName>
</protein>
<feature type="compositionally biased region" description="Basic and acidic residues" evidence="10">
    <location>
        <begin position="1"/>
        <end position="14"/>
    </location>
</feature>
<dbReference type="Gene3D" id="1.20.1250.20">
    <property type="entry name" value="MFS general substrate transporter like domains"/>
    <property type="match status" value="1"/>
</dbReference>
<name>A0A2U2N4K9_9BIFI</name>
<feature type="coiled-coil region" evidence="9">
    <location>
        <begin position="491"/>
        <end position="539"/>
    </location>
</feature>
<dbReference type="InterPro" id="IPR047984">
    <property type="entry name" value="XylE-like"/>
</dbReference>
<dbReference type="RefSeq" id="WP_109057655.1">
    <property type="nucleotide sequence ID" value="NZ_QFFM01000021.1"/>
</dbReference>
<evidence type="ECO:0000256" key="6">
    <source>
        <dbReference type="ARBA" id="ARBA00022989"/>
    </source>
</evidence>
<feature type="transmembrane region" description="Helical" evidence="11">
    <location>
        <begin position="382"/>
        <end position="407"/>
    </location>
</feature>
<sequence length="546" mass="59338">MRRRTPEKTKKREVTAVSQATSTSEPIKTVEEEDEHQRRGSGRYIVGLALSAGLAGLLYGYDTVSISGAIDFLQSKYALSPALQGLVISSIMIGGVIGAGFSGFLSDKYGRRKILMFGGAFFFVAALWSAFTFSPFTLILARVIGGIGIGLAAALAVTYITESAPTNIRGALTSAYQLLTISGIFLTNVINYFIASSGSHEWGIDFGWRWMLGIGAIPAAIFVAALWFSPESPRFLVQAGRVEEGYKVLERINGSDKARRDVEEIQLQIKAEKEANAQFSDLFKPGLRKALLIGIFLAIFNQAIGMNAISYYGPVMFSHMGFGGNTEFLASSLVGGIELVFTVVGMYLIDTAGRKKLMAVGSGLMVLFALGISFSYANNYQLLMLIFVMCFTSCFAFSMGPIPWIMIPELFPTYLRGRATGICTVFLWATNWAIGQFTPMMISGIGGMGTFLVFACTNLICFLGVMTFVPETKDKTLEEIAELWKPKGEQQSNAQLEVVRATADLKQAEADIKAAEAELARARRAKERAIATKAAAEALVAAQKRR</sequence>
<organism evidence="13 14">
    <name type="scientific">Bifidobacterium callitrichidarum</name>
    <dbReference type="NCBI Taxonomy" id="2052941"/>
    <lineage>
        <taxon>Bacteria</taxon>
        <taxon>Bacillati</taxon>
        <taxon>Actinomycetota</taxon>
        <taxon>Actinomycetes</taxon>
        <taxon>Bifidobacteriales</taxon>
        <taxon>Bifidobacteriaceae</taxon>
        <taxon>Bifidobacterium</taxon>
    </lineage>
</organism>
<feature type="transmembrane region" description="Helical" evidence="11">
    <location>
        <begin position="114"/>
        <end position="133"/>
    </location>
</feature>
<dbReference type="PROSITE" id="PS50850">
    <property type="entry name" value="MFS"/>
    <property type="match status" value="1"/>
</dbReference>
<dbReference type="AlphaFoldDB" id="A0A2U2N4K9"/>
<keyword evidence="4" id="KW-1003">Cell membrane</keyword>
<dbReference type="Pfam" id="PF00083">
    <property type="entry name" value="Sugar_tr"/>
    <property type="match status" value="1"/>
</dbReference>
<feature type="domain" description="Major facilitator superfamily (MFS) profile" evidence="12">
    <location>
        <begin position="48"/>
        <end position="473"/>
    </location>
</feature>
<feature type="transmembrane region" description="Helical" evidence="11">
    <location>
        <begin position="290"/>
        <end position="309"/>
    </location>
</feature>
<dbReference type="GO" id="GO:0005886">
    <property type="term" value="C:plasma membrane"/>
    <property type="evidence" value="ECO:0007669"/>
    <property type="project" value="UniProtKB-SubCell"/>
</dbReference>
<dbReference type="PANTHER" id="PTHR48020:SF12">
    <property type="entry name" value="PROTON MYO-INOSITOL COTRANSPORTER"/>
    <property type="match status" value="1"/>
</dbReference>
<evidence type="ECO:0000256" key="3">
    <source>
        <dbReference type="ARBA" id="ARBA00022448"/>
    </source>
</evidence>
<dbReference type="Proteomes" id="UP000245876">
    <property type="component" value="Unassembled WGS sequence"/>
</dbReference>
<feature type="transmembrane region" description="Helical" evidence="11">
    <location>
        <begin position="172"/>
        <end position="195"/>
    </location>
</feature>
<feature type="transmembrane region" description="Helical" evidence="11">
    <location>
        <begin position="207"/>
        <end position="228"/>
    </location>
</feature>
<evidence type="ECO:0000256" key="1">
    <source>
        <dbReference type="ARBA" id="ARBA00004651"/>
    </source>
</evidence>
<feature type="transmembrane region" description="Helical" evidence="11">
    <location>
        <begin position="44"/>
        <end position="61"/>
    </location>
</feature>
<evidence type="ECO:0000313" key="14">
    <source>
        <dbReference type="Proteomes" id="UP000245876"/>
    </source>
</evidence>
<feature type="transmembrane region" description="Helical" evidence="11">
    <location>
        <begin position="139"/>
        <end position="160"/>
    </location>
</feature>
<keyword evidence="14" id="KW-1185">Reference proteome</keyword>
<comment type="similarity">
    <text evidence="2 8">Belongs to the major facilitator superfamily. Sugar transporter (TC 2.A.1.1) family.</text>
</comment>
<feature type="transmembrane region" description="Helical" evidence="11">
    <location>
        <begin position="448"/>
        <end position="469"/>
    </location>
</feature>
<keyword evidence="7 11" id="KW-0472">Membrane</keyword>
<dbReference type="InterPro" id="IPR020846">
    <property type="entry name" value="MFS_dom"/>
</dbReference>
<keyword evidence="3 8" id="KW-0813">Transport</keyword>
<evidence type="ECO:0000256" key="4">
    <source>
        <dbReference type="ARBA" id="ARBA00022475"/>
    </source>
</evidence>
<dbReference type="OrthoDB" id="9787026at2"/>
<comment type="caution">
    <text evidence="13">The sequence shown here is derived from an EMBL/GenBank/DDBJ whole genome shotgun (WGS) entry which is preliminary data.</text>
</comment>
<evidence type="ECO:0000256" key="2">
    <source>
        <dbReference type="ARBA" id="ARBA00010992"/>
    </source>
</evidence>
<reference evidence="13 14" key="1">
    <citation type="journal article" date="2018" name="Int. J. Syst. Evol. Microbiol.">
        <title>Bifidobacterium callitrichidarum sp. nov. from the faeces of the emperor tamarin (Saguinus imperator).</title>
        <authorList>
            <person name="Modesto M."/>
            <person name="Michelini S."/>
            <person name="Sansosti M.C."/>
            <person name="De Filippo C."/>
            <person name="Cavalieri D."/>
            <person name="Qvirist L."/>
            <person name="Andlid T."/>
            <person name="Spiezio C."/>
            <person name="Sandri C."/>
            <person name="Pascarelli S."/>
            <person name="Sgorbati B."/>
            <person name="Mattarelli P."/>
        </authorList>
    </citation>
    <scope>NUCLEOTIDE SEQUENCE [LARGE SCALE GENOMIC DNA]</scope>
    <source>
        <strain evidence="13 14">TRI 5</strain>
    </source>
</reference>
<gene>
    <name evidence="13" type="ORF">DF196_09840</name>
</gene>
<evidence type="ECO:0000256" key="5">
    <source>
        <dbReference type="ARBA" id="ARBA00022692"/>
    </source>
</evidence>
<evidence type="ECO:0000256" key="8">
    <source>
        <dbReference type="RuleBase" id="RU003346"/>
    </source>
</evidence>
<dbReference type="SUPFAM" id="SSF103473">
    <property type="entry name" value="MFS general substrate transporter"/>
    <property type="match status" value="1"/>
</dbReference>
<dbReference type="InterPro" id="IPR005828">
    <property type="entry name" value="MFS_sugar_transport-like"/>
</dbReference>
<evidence type="ECO:0000313" key="13">
    <source>
        <dbReference type="EMBL" id="PWG64013.1"/>
    </source>
</evidence>
<keyword evidence="5 11" id="KW-0812">Transmembrane</keyword>
<proteinExistence type="inferred from homology"/>
<feature type="transmembrane region" description="Helical" evidence="11">
    <location>
        <begin position="419"/>
        <end position="442"/>
    </location>
</feature>
<dbReference type="InterPro" id="IPR005829">
    <property type="entry name" value="Sugar_transporter_CS"/>
</dbReference>
<dbReference type="EMBL" id="QFFM01000021">
    <property type="protein sequence ID" value="PWG64013.1"/>
    <property type="molecule type" value="Genomic_DNA"/>
</dbReference>
<evidence type="ECO:0000259" key="12">
    <source>
        <dbReference type="PROSITE" id="PS50850"/>
    </source>
</evidence>
<dbReference type="PRINTS" id="PR00171">
    <property type="entry name" value="SUGRTRNSPORT"/>
</dbReference>
<evidence type="ECO:0000256" key="10">
    <source>
        <dbReference type="SAM" id="MobiDB-lite"/>
    </source>
</evidence>
<keyword evidence="9" id="KW-0175">Coiled coil</keyword>
<feature type="transmembrane region" description="Helical" evidence="11">
    <location>
        <begin position="356"/>
        <end position="376"/>
    </location>
</feature>
<feature type="compositionally biased region" description="Polar residues" evidence="10">
    <location>
        <begin position="16"/>
        <end position="26"/>
    </location>
</feature>
<dbReference type="PROSITE" id="PS00216">
    <property type="entry name" value="SUGAR_TRANSPORT_1"/>
    <property type="match status" value="1"/>
</dbReference>